<dbReference type="InterPro" id="IPR012910">
    <property type="entry name" value="Plug_dom"/>
</dbReference>
<sequence>MGYLLRERFRRSNVNHRLSRRCMAMAVAGTLAIAVPGHAQDNPAEVLELPQVEVIGTSLLPGLGTALRDVPANVQVINSGDIGRQRQNSVTDYLEQNAANLTVNAAQGNPYQPDVSFRGFTASPLLGVPQGLSVFQDGVRINEPFGDALNWDLLPQSAIANIQLIPGSNPAFGLNTLGGALAVYTKSGATYPGGALQLSGGSFGRKAIEFEQGGRSGKLDYFVTGNLVDDKGWAEHNASRIQQFFGKIGYQDRSTDLDLSLTSANNALHANQTLPRSFADNIRQAYTYPDRNDNKLFFMTAKGSHFLNDDVLVGGNLYYRDYRNRNLSSNVNDNFGRVDADGNVDTTQGFNNRSRIDQQGFGLGLQLTLSGELAGRKNQFVVGGSADIGRARYTQQEQAAGFGTDRGAVGSGEFALETHAKTRNRYYGLFFTNTLSLYERWGLTLSGRYNVARIDIRDQSGTAPELDGSHRYARFNPAVGITFNPNRELTAYATYNEGMRAPTPIELTCANPDDPCKLPNSFLSDPPLKKVVARTVEFGARGKRGDAFSWSASVYRTELDDDIQFISSGGAAANAGYFQNVGATRRQGLELTATRTWGAFALSARYGYVDATYRSSFAVNSPFNSGADANGAIAVQSGNRIPGIPQHSLKLRADYEFTSRWQAGANVLATGSIFARGDENNSDARGKVPGYAILNLDTRYILRKGWDVFARINNVFDREYASFGLLGLNAFTGQGRSFDLANAAGEQFRGYGAPRAIWIGTRYSWM</sequence>
<evidence type="ECO:0000259" key="14">
    <source>
        <dbReference type="Pfam" id="PF07715"/>
    </source>
</evidence>
<feature type="signal peptide" evidence="12">
    <location>
        <begin position="1"/>
        <end position="39"/>
    </location>
</feature>
<evidence type="ECO:0000256" key="11">
    <source>
        <dbReference type="RuleBase" id="RU003357"/>
    </source>
</evidence>
<evidence type="ECO:0000256" key="6">
    <source>
        <dbReference type="ARBA" id="ARBA00023077"/>
    </source>
</evidence>
<dbReference type="InterPro" id="IPR037066">
    <property type="entry name" value="Plug_dom_sf"/>
</dbReference>
<dbReference type="InterPro" id="IPR036942">
    <property type="entry name" value="Beta-barrel_TonB_sf"/>
</dbReference>
<evidence type="ECO:0000256" key="10">
    <source>
        <dbReference type="PROSITE-ProRule" id="PRU01360"/>
    </source>
</evidence>
<evidence type="ECO:0000256" key="12">
    <source>
        <dbReference type="SAM" id="SignalP"/>
    </source>
</evidence>
<dbReference type="CDD" id="cd01347">
    <property type="entry name" value="ligand_gated_channel"/>
    <property type="match status" value="1"/>
</dbReference>
<dbReference type="Gene3D" id="2.40.170.20">
    <property type="entry name" value="TonB-dependent receptor, beta-barrel domain"/>
    <property type="match status" value="1"/>
</dbReference>
<dbReference type="SUPFAM" id="SSF56935">
    <property type="entry name" value="Porins"/>
    <property type="match status" value="1"/>
</dbReference>
<dbReference type="PROSITE" id="PS52016">
    <property type="entry name" value="TONB_DEPENDENT_REC_3"/>
    <property type="match status" value="1"/>
</dbReference>
<dbReference type="GO" id="GO:0044718">
    <property type="term" value="P:siderophore transmembrane transport"/>
    <property type="evidence" value="ECO:0007669"/>
    <property type="project" value="TreeGrafter"/>
</dbReference>
<keyword evidence="3 10" id="KW-0813">Transport</keyword>
<evidence type="ECO:0000256" key="9">
    <source>
        <dbReference type="ARBA" id="ARBA00023237"/>
    </source>
</evidence>
<dbReference type="Gene3D" id="2.170.130.10">
    <property type="entry name" value="TonB-dependent receptor, plug domain"/>
    <property type="match status" value="1"/>
</dbReference>
<proteinExistence type="inferred from homology"/>
<dbReference type="EMBL" id="FZOT01000001">
    <property type="protein sequence ID" value="SNS20293.1"/>
    <property type="molecule type" value="Genomic_DNA"/>
</dbReference>
<dbReference type="Proteomes" id="UP000198284">
    <property type="component" value="Unassembled WGS sequence"/>
</dbReference>
<reference evidence="15 16" key="1">
    <citation type="submission" date="2017-06" db="EMBL/GenBank/DDBJ databases">
        <authorList>
            <person name="Kim H.J."/>
            <person name="Triplett B.A."/>
        </authorList>
    </citation>
    <scope>NUCLEOTIDE SEQUENCE [LARGE SCALE GENOMIC DNA]</scope>
    <source>
        <strain evidence="15 16">U15</strain>
    </source>
</reference>
<comment type="similarity">
    <text evidence="2 10 11">Belongs to the TonB-dependent receptor family.</text>
</comment>
<dbReference type="AlphaFoldDB" id="A0A239CLS6"/>
<evidence type="ECO:0000256" key="7">
    <source>
        <dbReference type="ARBA" id="ARBA00023136"/>
    </source>
</evidence>
<evidence type="ECO:0000256" key="1">
    <source>
        <dbReference type="ARBA" id="ARBA00004571"/>
    </source>
</evidence>
<dbReference type="PANTHER" id="PTHR30069:SF39">
    <property type="entry name" value="BLL6183 PROTEIN"/>
    <property type="match status" value="1"/>
</dbReference>
<keyword evidence="9 10" id="KW-0998">Cell outer membrane</keyword>
<dbReference type="GO" id="GO:0015344">
    <property type="term" value="F:siderophore uptake transmembrane transporter activity"/>
    <property type="evidence" value="ECO:0007669"/>
    <property type="project" value="TreeGrafter"/>
</dbReference>
<dbReference type="InterPro" id="IPR039426">
    <property type="entry name" value="TonB-dep_rcpt-like"/>
</dbReference>
<keyword evidence="4 10" id="KW-1134">Transmembrane beta strand</keyword>
<evidence type="ECO:0000256" key="8">
    <source>
        <dbReference type="ARBA" id="ARBA00023170"/>
    </source>
</evidence>
<dbReference type="Pfam" id="PF07715">
    <property type="entry name" value="Plug"/>
    <property type="match status" value="1"/>
</dbReference>
<evidence type="ECO:0000313" key="16">
    <source>
        <dbReference type="Proteomes" id="UP000198284"/>
    </source>
</evidence>
<evidence type="ECO:0000256" key="5">
    <source>
        <dbReference type="ARBA" id="ARBA00022692"/>
    </source>
</evidence>
<evidence type="ECO:0000256" key="3">
    <source>
        <dbReference type="ARBA" id="ARBA00022448"/>
    </source>
</evidence>
<dbReference type="InterPro" id="IPR000531">
    <property type="entry name" value="Beta-barrel_TonB"/>
</dbReference>
<name>A0A239CLS6_9BURK</name>
<keyword evidence="5 10" id="KW-0812">Transmembrane</keyword>
<accession>A0A239CLS6</accession>
<dbReference type="OrthoDB" id="98353at2"/>
<feature type="domain" description="TonB-dependent receptor-like beta-barrel" evidence="13">
    <location>
        <begin position="248"/>
        <end position="715"/>
    </location>
</feature>
<evidence type="ECO:0000256" key="2">
    <source>
        <dbReference type="ARBA" id="ARBA00009810"/>
    </source>
</evidence>
<comment type="subcellular location">
    <subcellularLocation>
        <location evidence="1 10">Cell outer membrane</location>
        <topology evidence="1 10">Multi-pass membrane protein</topology>
    </subcellularLocation>
</comment>
<feature type="domain" description="TonB-dependent receptor plug" evidence="14">
    <location>
        <begin position="67"/>
        <end position="179"/>
    </location>
</feature>
<evidence type="ECO:0000259" key="13">
    <source>
        <dbReference type="Pfam" id="PF00593"/>
    </source>
</evidence>
<organism evidence="15 16">
    <name type="scientific">Noviherbaspirillum humi</name>
    <dbReference type="NCBI Taxonomy" id="1688639"/>
    <lineage>
        <taxon>Bacteria</taxon>
        <taxon>Pseudomonadati</taxon>
        <taxon>Pseudomonadota</taxon>
        <taxon>Betaproteobacteria</taxon>
        <taxon>Burkholderiales</taxon>
        <taxon>Oxalobacteraceae</taxon>
        <taxon>Noviherbaspirillum</taxon>
    </lineage>
</organism>
<evidence type="ECO:0000256" key="4">
    <source>
        <dbReference type="ARBA" id="ARBA00022452"/>
    </source>
</evidence>
<dbReference type="PANTHER" id="PTHR30069">
    <property type="entry name" value="TONB-DEPENDENT OUTER MEMBRANE RECEPTOR"/>
    <property type="match status" value="1"/>
</dbReference>
<dbReference type="Pfam" id="PF00593">
    <property type="entry name" value="TonB_dep_Rec_b-barrel"/>
    <property type="match status" value="1"/>
</dbReference>
<keyword evidence="6 11" id="KW-0798">TonB box</keyword>
<keyword evidence="16" id="KW-1185">Reference proteome</keyword>
<keyword evidence="7 10" id="KW-0472">Membrane</keyword>
<evidence type="ECO:0000313" key="15">
    <source>
        <dbReference type="EMBL" id="SNS20293.1"/>
    </source>
</evidence>
<keyword evidence="12" id="KW-0732">Signal</keyword>
<gene>
    <name evidence="15" type="ORF">SAMN06265795_101499</name>
</gene>
<dbReference type="GO" id="GO:0009279">
    <property type="term" value="C:cell outer membrane"/>
    <property type="evidence" value="ECO:0007669"/>
    <property type="project" value="UniProtKB-SubCell"/>
</dbReference>
<protein>
    <submittedName>
        <fullName evidence="15">Outer membrane receptor proteins, mostly Fe transport</fullName>
    </submittedName>
</protein>
<feature type="chain" id="PRO_5012308643" evidence="12">
    <location>
        <begin position="40"/>
        <end position="766"/>
    </location>
</feature>
<keyword evidence="8 15" id="KW-0675">Receptor</keyword>